<keyword evidence="2" id="KW-1185">Reference proteome</keyword>
<dbReference type="InterPro" id="IPR036852">
    <property type="entry name" value="Peptidase_S8/S53_dom_sf"/>
</dbReference>
<dbReference type="SUPFAM" id="SSF52743">
    <property type="entry name" value="Subtilisin-like"/>
    <property type="match status" value="1"/>
</dbReference>
<gene>
    <name evidence="1" type="ORF">GCM10008908_01850</name>
</gene>
<dbReference type="Proteomes" id="UP001501047">
    <property type="component" value="Unassembled WGS sequence"/>
</dbReference>
<dbReference type="EMBL" id="BAAACI010000001">
    <property type="protein sequence ID" value="GAA0765381.1"/>
    <property type="molecule type" value="Genomic_DNA"/>
</dbReference>
<sequence>MQKFIKYNFNIKFSIRRNYSIEERLPDYFDDYVFYREGGLSWSIPYIAGLYALACQFKPDITPDIFWSTALETGDIIKVLNNNNEYELKKIVNPVRLIEAIE</sequence>
<protein>
    <submittedName>
        <fullName evidence="1">Uncharacterized protein</fullName>
    </submittedName>
</protein>
<proteinExistence type="predicted"/>
<name>A0ABN1KG22_CLOSU</name>
<dbReference type="RefSeq" id="WP_343822772.1">
    <property type="nucleotide sequence ID" value="NZ_BAAACI010000001.1"/>
</dbReference>
<accession>A0ABN1KG22</accession>
<reference evidence="1 2" key="1">
    <citation type="journal article" date="2019" name="Int. J. Syst. Evol. Microbiol.">
        <title>The Global Catalogue of Microorganisms (GCM) 10K type strain sequencing project: providing services to taxonomists for standard genome sequencing and annotation.</title>
        <authorList>
            <consortium name="The Broad Institute Genomics Platform"/>
            <consortium name="The Broad Institute Genome Sequencing Center for Infectious Disease"/>
            <person name="Wu L."/>
            <person name="Ma J."/>
        </authorList>
    </citation>
    <scope>NUCLEOTIDE SEQUENCE [LARGE SCALE GENOMIC DNA]</scope>
    <source>
        <strain evidence="1 2">JCM 1417</strain>
    </source>
</reference>
<evidence type="ECO:0000313" key="2">
    <source>
        <dbReference type="Proteomes" id="UP001501047"/>
    </source>
</evidence>
<comment type="caution">
    <text evidence="1">The sequence shown here is derived from an EMBL/GenBank/DDBJ whole genome shotgun (WGS) entry which is preliminary data.</text>
</comment>
<organism evidence="1 2">
    <name type="scientific">Clostridium subterminale</name>
    <dbReference type="NCBI Taxonomy" id="1550"/>
    <lineage>
        <taxon>Bacteria</taxon>
        <taxon>Bacillati</taxon>
        <taxon>Bacillota</taxon>
        <taxon>Clostridia</taxon>
        <taxon>Eubacteriales</taxon>
        <taxon>Clostridiaceae</taxon>
        <taxon>Clostridium</taxon>
    </lineage>
</organism>
<evidence type="ECO:0000313" key="1">
    <source>
        <dbReference type="EMBL" id="GAA0765381.1"/>
    </source>
</evidence>